<reference evidence="2 3" key="1">
    <citation type="submission" date="2019-01" db="EMBL/GenBank/DDBJ databases">
        <title>Sequencing of cultivated peanut Arachis hypogaea provides insights into genome evolution and oil improvement.</title>
        <authorList>
            <person name="Chen X."/>
        </authorList>
    </citation>
    <scope>NUCLEOTIDE SEQUENCE [LARGE SCALE GENOMIC DNA]</scope>
    <source>
        <strain evidence="3">cv. Fuhuasheng</strain>
        <tissue evidence="2">Leaves</tissue>
    </source>
</reference>
<dbReference type="Gramene" id="arahy.Tifrunner.gnm2.ann2.Ah15g155700.1">
    <property type="protein sequence ID" value="arahy.Tifrunner.gnm2.ann2.Ah15g155700.1-CDS"/>
    <property type="gene ID" value="arahy.Tifrunner.gnm2.ann2.Ah15g155700"/>
</dbReference>
<dbReference type="EMBL" id="SDMP01000015">
    <property type="protein sequence ID" value="RYR10179.1"/>
    <property type="molecule type" value="Genomic_DNA"/>
</dbReference>
<proteinExistence type="predicted"/>
<accession>A0A444Z7N8</accession>
<dbReference type="STRING" id="3818.A0A444Z7N8"/>
<dbReference type="OrthoDB" id="2013913at2759"/>
<keyword evidence="3" id="KW-1185">Reference proteome</keyword>
<comment type="caution">
    <text evidence="2">The sequence shown here is derived from an EMBL/GenBank/DDBJ whole genome shotgun (WGS) entry which is preliminary data.</text>
</comment>
<organism evidence="2 3">
    <name type="scientific">Arachis hypogaea</name>
    <name type="common">Peanut</name>
    <dbReference type="NCBI Taxonomy" id="3818"/>
    <lineage>
        <taxon>Eukaryota</taxon>
        <taxon>Viridiplantae</taxon>
        <taxon>Streptophyta</taxon>
        <taxon>Embryophyta</taxon>
        <taxon>Tracheophyta</taxon>
        <taxon>Spermatophyta</taxon>
        <taxon>Magnoliopsida</taxon>
        <taxon>eudicotyledons</taxon>
        <taxon>Gunneridae</taxon>
        <taxon>Pentapetalae</taxon>
        <taxon>rosids</taxon>
        <taxon>fabids</taxon>
        <taxon>Fabales</taxon>
        <taxon>Fabaceae</taxon>
        <taxon>Papilionoideae</taxon>
        <taxon>50 kb inversion clade</taxon>
        <taxon>dalbergioids sensu lato</taxon>
        <taxon>Dalbergieae</taxon>
        <taxon>Pterocarpus clade</taxon>
        <taxon>Arachis</taxon>
    </lineage>
</organism>
<evidence type="ECO:0000313" key="2">
    <source>
        <dbReference type="EMBL" id="RYR10179.1"/>
    </source>
</evidence>
<keyword evidence="1" id="KW-1133">Transmembrane helix</keyword>
<evidence type="ECO:0000256" key="1">
    <source>
        <dbReference type="SAM" id="Phobius"/>
    </source>
</evidence>
<dbReference type="AlphaFoldDB" id="A0A444Z7N8"/>
<keyword evidence="1" id="KW-0472">Membrane</keyword>
<sequence>MALFRAAISRSFATSTVPKLRAGAGSHATVDHCAQSASGMSTLKADFAPMYMVGGMVVLAVSIATHTAFQQLARSPTVHVNKHRRETMPEVSDPDRTISSADKFVNGSFLRKLAHVQDNKTTLNDPVRPNPFTTPRRAETLKTVGVDPALHR</sequence>
<evidence type="ECO:0000313" key="3">
    <source>
        <dbReference type="Proteomes" id="UP000289738"/>
    </source>
</evidence>
<dbReference type="Proteomes" id="UP000289738">
    <property type="component" value="Chromosome B05"/>
</dbReference>
<dbReference type="PANTHER" id="PTHR33919:SF9">
    <property type="entry name" value="RIBOSOME BIOGENESIS NEP1-LIKE PROTEIN"/>
    <property type="match status" value="1"/>
</dbReference>
<name>A0A444Z7N8_ARAHY</name>
<keyword evidence="1" id="KW-0812">Transmembrane</keyword>
<feature type="transmembrane region" description="Helical" evidence="1">
    <location>
        <begin position="48"/>
        <end position="69"/>
    </location>
</feature>
<dbReference type="PANTHER" id="PTHR33919">
    <property type="entry name" value="OS09G0127700 PROTEIN"/>
    <property type="match status" value="1"/>
</dbReference>
<protein>
    <submittedName>
        <fullName evidence="2">Uncharacterized protein</fullName>
    </submittedName>
</protein>
<gene>
    <name evidence="2" type="ORF">Ahy_B05g078654</name>
</gene>